<dbReference type="STRING" id="4795.A0A225WW71"/>
<feature type="compositionally biased region" description="Low complexity" evidence="1">
    <location>
        <begin position="535"/>
        <end position="566"/>
    </location>
</feature>
<feature type="region of interest" description="Disordered" evidence="1">
    <location>
        <begin position="341"/>
        <end position="460"/>
    </location>
</feature>
<evidence type="ECO:0000313" key="3">
    <source>
        <dbReference type="EMBL" id="OWZ21339.1"/>
    </source>
</evidence>
<evidence type="ECO:0000313" key="4">
    <source>
        <dbReference type="Proteomes" id="UP000198211"/>
    </source>
</evidence>
<feature type="region of interest" description="Disordered" evidence="1">
    <location>
        <begin position="523"/>
        <end position="587"/>
    </location>
</feature>
<feature type="domain" description="DUF7869" evidence="2">
    <location>
        <begin position="73"/>
        <end position="239"/>
    </location>
</feature>
<name>A0A225WW71_9STRA</name>
<dbReference type="Proteomes" id="UP000198211">
    <property type="component" value="Unassembled WGS sequence"/>
</dbReference>
<feature type="region of interest" description="Disordered" evidence="1">
    <location>
        <begin position="1"/>
        <end position="26"/>
    </location>
</feature>
<dbReference type="InterPro" id="IPR057191">
    <property type="entry name" value="DUF7869"/>
</dbReference>
<dbReference type="Pfam" id="PF25273">
    <property type="entry name" value="DUF7869"/>
    <property type="match status" value="1"/>
</dbReference>
<reference evidence="4" key="1">
    <citation type="submission" date="2017-03" db="EMBL/GenBank/DDBJ databases">
        <title>Phytopthora megakarya and P. palmivora, two closely related causual agents of cacao black pod achieved similar genome size and gene model numbers by different mechanisms.</title>
        <authorList>
            <person name="Ali S."/>
            <person name="Shao J."/>
            <person name="Larry D.J."/>
            <person name="Kronmiller B."/>
            <person name="Shen D."/>
            <person name="Strem M.D."/>
            <person name="Melnick R.L."/>
            <person name="Guiltinan M.J."/>
            <person name="Tyler B.M."/>
            <person name="Meinhardt L.W."/>
            <person name="Bailey B.A."/>
        </authorList>
    </citation>
    <scope>NUCLEOTIDE SEQUENCE [LARGE SCALE GENOMIC DNA]</scope>
    <source>
        <strain evidence="4">zdho120</strain>
    </source>
</reference>
<feature type="compositionally biased region" description="Polar residues" evidence="1">
    <location>
        <begin position="373"/>
        <end position="393"/>
    </location>
</feature>
<evidence type="ECO:0000259" key="2">
    <source>
        <dbReference type="Pfam" id="PF25273"/>
    </source>
</evidence>
<comment type="caution">
    <text evidence="3">The sequence shown here is derived from an EMBL/GenBank/DDBJ whole genome shotgun (WGS) entry which is preliminary data.</text>
</comment>
<protein>
    <recommendedName>
        <fullName evidence="2">DUF7869 domain-containing protein</fullName>
    </recommendedName>
</protein>
<accession>A0A225WW71</accession>
<feature type="compositionally biased region" description="Basic and acidic residues" evidence="1">
    <location>
        <begin position="13"/>
        <end position="26"/>
    </location>
</feature>
<dbReference type="OrthoDB" id="118174at2759"/>
<gene>
    <name evidence="3" type="ORF">PHMEG_0004122</name>
</gene>
<dbReference type="PANTHER" id="PTHR34415">
    <property type="entry name" value="INTEGRASE CATALYTIC DOMAIN-CONTAINING PROTEIN"/>
    <property type="match status" value="1"/>
</dbReference>
<feature type="region of interest" description="Disordered" evidence="1">
    <location>
        <begin position="611"/>
        <end position="651"/>
    </location>
</feature>
<organism evidence="3 4">
    <name type="scientific">Phytophthora megakarya</name>
    <dbReference type="NCBI Taxonomy" id="4795"/>
    <lineage>
        <taxon>Eukaryota</taxon>
        <taxon>Sar</taxon>
        <taxon>Stramenopiles</taxon>
        <taxon>Oomycota</taxon>
        <taxon>Peronosporomycetes</taxon>
        <taxon>Peronosporales</taxon>
        <taxon>Peronosporaceae</taxon>
        <taxon>Phytophthora</taxon>
    </lineage>
</organism>
<feature type="compositionally biased region" description="Low complexity" evidence="1">
    <location>
        <begin position="612"/>
        <end position="625"/>
    </location>
</feature>
<dbReference type="AlphaFoldDB" id="A0A225WW71"/>
<feature type="compositionally biased region" description="Low complexity" evidence="1">
    <location>
        <begin position="302"/>
        <end position="317"/>
    </location>
</feature>
<proteinExistence type="predicted"/>
<feature type="region of interest" description="Disordered" evidence="1">
    <location>
        <begin position="300"/>
        <end position="321"/>
    </location>
</feature>
<dbReference type="EMBL" id="NBNE01000235">
    <property type="protein sequence ID" value="OWZ21339.1"/>
    <property type="molecule type" value="Genomic_DNA"/>
</dbReference>
<evidence type="ECO:0000256" key="1">
    <source>
        <dbReference type="SAM" id="MobiDB-lite"/>
    </source>
</evidence>
<sequence>MRTSATADQTEDVGQHTESARRMRREYKKDKANCKVTDGSGSDVAVIVMDFSQNLTIPSVTSTPSLWYFCSLLAVNVFGIYYENGGTQTNYLYDETTSAKGSDQINSMLHHFINTVVVPSGKKKLVLYADNCSDQNKNNNVVRFLLAQAQMGTLDHVDYKFFVKGHTKNSCDRDFGHIRKHISRSDCWMMDHIVSAVKDSVASNTTVHISRSNDFFKSYKPLVAELYKKLIGIQQYHFFQPGAVQCRKGLDDAPVLQDLRRKIDGKLTESDKASRMLTHFLEDLPPPSVNAEMKRVVTDMETSNATATTKATATSATPGGMETYRFDPLAALQTAIDHARRVSSANGSTDQQNDKPREIGSPNSNARFYRLEPSSSTGTVHNGDTSTATSLSSPPELHPTFVLQNSLMGGGIQRLPSSKPSVDESCSIEASTSSPNGDNGTKDAIAALGPPPDTPPSFLLSNSLTGGGISMLNLPKSHPGLDRLGSLTRLISQANETAKDLNTTLSSPPKTNPSLDRLVSLTSVTSENGETAENTTSKVSHSSTSHQEASSASPTTTHETESNSSNVLDLGPPPSGPPAFTIGNSLMGGGIELQPPAANVNTHNFDWKLHKSASSSGAEGNSSSATRGLSHGLRARLEQNMTSAEKGTDKS</sequence>
<feature type="compositionally biased region" description="Polar residues" evidence="1">
    <location>
        <begin position="523"/>
        <end position="534"/>
    </location>
</feature>
<keyword evidence="4" id="KW-1185">Reference proteome</keyword>
<dbReference type="PANTHER" id="PTHR34415:SF1">
    <property type="entry name" value="INTEGRASE CATALYTIC DOMAIN-CONTAINING PROTEIN"/>
    <property type="match status" value="1"/>
</dbReference>
<feature type="compositionally biased region" description="Polar residues" evidence="1">
    <location>
        <begin position="428"/>
        <end position="439"/>
    </location>
</feature>
<feature type="region of interest" description="Disordered" evidence="1">
    <location>
        <begin position="498"/>
        <end position="517"/>
    </location>
</feature>